<protein>
    <submittedName>
        <fullName evidence="1">SAM-dependent methyltransferase</fullName>
    </submittedName>
</protein>
<sequence length="201" mass="21614">MSDTLRFFRSWLADPLRVASIIPSGNRLADLMTSGIDPAQGPVVELGPGTGVFTRALIRQGFKPGDLTLVELGRDFAALLAERHPEAVIVVADAAHLNRLPPAAARRHAAAVSGLPLLSMPPAKVMRILAGTFRLLDTNASFYQFTYGWRCPVPAEVLRRLELHAVKIGTAVANIPPASVYRISMAGSRAAPRHSDVRHAA</sequence>
<reference evidence="1 2" key="1">
    <citation type="submission" date="2024-01" db="EMBL/GenBank/DDBJ databases">
        <title>New evidence supports the origin of RcGTA from prophage.</title>
        <authorList>
            <person name="Xu Y."/>
            <person name="Liu B."/>
            <person name="Chen F."/>
        </authorList>
    </citation>
    <scope>NUCLEOTIDE SEQUENCE [LARGE SCALE GENOMIC DNA]</scope>
    <source>
        <strain evidence="1 2">CBW1107-2</strain>
    </source>
</reference>
<evidence type="ECO:0000313" key="2">
    <source>
        <dbReference type="Proteomes" id="UP001559025"/>
    </source>
</evidence>
<dbReference type="InterPro" id="IPR029063">
    <property type="entry name" value="SAM-dependent_MTases_sf"/>
</dbReference>
<dbReference type="Gene3D" id="3.40.50.150">
    <property type="entry name" value="Vaccinia Virus protein VP39"/>
    <property type="match status" value="1"/>
</dbReference>
<dbReference type="SUPFAM" id="SSF53335">
    <property type="entry name" value="S-adenosyl-L-methionine-dependent methyltransferases"/>
    <property type="match status" value="1"/>
</dbReference>
<gene>
    <name evidence="1" type="ORF">V1479_21365</name>
</gene>
<dbReference type="Proteomes" id="UP001559025">
    <property type="component" value="Unassembled WGS sequence"/>
</dbReference>
<keyword evidence="2" id="KW-1185">Reference proteome</keyword>
<accession>A0ABV3WYX9</accession>
<name>A0ABV3WYX9_9HYPH</name>
<dbReference type="GO" id="GO:0032259">
    <property type="term" value="P:methylation"/>
    <property type="evidence" value="ECO:0007669"/>
    <property type="project" value="UniProtKB-KW"/>
</dbReference>
<keyword evidence="1" id="KW-0808">Transferase</keyword>
<organism evidence="1 2">
    <name type="scientific">Neoaquamicrobium sediminum</name>
    <dbReference type="NCBI Taxonomy" id="1849104"/>
    <lineage>
        <taxon>Bacteria</taxon>
        <taxon>Pseudomonadati</taxon>
        <taxon>Pseudomonadota</taxon>
        <taxon>Alphaproteobacteria</taxon>
        <taxon>Hyphomicrobiales</taxon>
        <taxon>Phyllobacteriaceae</taxon>
        <taxon>Neoaquamicrobium</taxon>
    </lineage>
</organism>
<proteinExistence type="predicted"/>
<dbReference type="EMBL" id="JAZHFV010000007">
    <property type="protein sequence ID" value="MEX4009870.1"/>
    <property type="molecule type" value="Genomic_DNA"/>
</dbReference>
<evidence type="ECO:0000313" key="1">
    <source>
        <dbReference type="EMBL" id="MEX4009870.1"/>
    </source>
</evidence>
<dbReference type="RefSeq" id="WP_368804662.1">
    <property type="nucleotide sequence ID" value="NZ_JAZHFV010000007.1"/>
</dbReference>
<keyword evidence="1" id="KW-0489">Methyltransferase</keyword>
<dbReference type="GO" id="GO:0008168">
    <property type="term" value="F:methyltransferase activity"/>
    <property type="evidence" value="ECO:0007669"/>
    <property type="project" value="UniProtKB-KW"/>
</dbReference>
<comment type="caution">
    <text evidence="1">The sequence shown here is derived from an EMBL/GenBank/DDBJ whole genome shotgun (WGS) entry which is preliminary data.</text>
</comment>